<evidence type="ECO:0000256" key="9">
    <source>
        <dbReference type="RuleBase" id="RU000489"/>
    </source>
</evidence>
<feature type="chain" id="PRO_5034559321" description="chitinase" evidence="11">
    <location>
        <begin position="20"/>
        <end position="732"/>
    </location>
</feature>
<gene>
    <name evidence="13" type="ORF">HII12_003592</name>
</gene>
<dbReference type="PROSITE" id="PS01095">
    <property type="entry name" value="GH18_1"/>
    <property type="match status" value="1"/>
</dbReference>
<dbReference type="EMBL" id="JABCYN010000030">
    <property type="protein sequence ID" value="KAF6010046.1"/>
    <property type="molecule type" value="Genomic_DNA"/>
</dbReference>
<dbReference type="GO" id="GO:0005576">
    <property type="term" value="C:extracellular region"/>
    <property type="evidence" value="ECO:0007669"/>
    <property type="project" value="TreeGrafter"/>
</dbReference>
<evidence type="ECO:0000313" key="13">
    <source>
        <dbReference type="EMBL" id="KAF6010046.1"/>
    </source>
</evidence>
<organism evidence="13 14">
    <name type="scientific">Dekkera bruxellensis</name>
    <name type="common">Brettanomyces custersii</name>
    <dbReference type="NCBI Taxonomy" id="5007"/>
    <lineage>
        <taxon>Eukaryota</taxon>
        <taxon>Fungi</taxon>
        <taxon>Dikarya</taxon>
        <taxon>Ascomycota</taxon>
        <taxon>Saccharomycotina</taxon>
        <taxon>Pichiomycetes</taxon>
        <taxon>Pichiales</taxon>
        <taxon>Pichiaceae</taxon>
        <taxon>Brettanomyces</taxon>
    </lineage>
</organism>
<dbReference type="Pfam" id="PF00704">
    <property type="entry name" value="Glyco_hydro_18"/>
    <property type="match status" value="1"/>
</dbReference>
<evidence type="ECO:0000256" key="1">
    <source>
        <dbReference type="ARBA" id="ARBA00000822"/>
    </source>
</evidence>
<dbReference type="InterPro" id="IPR001223">
    <property type="entry name" value="Glyco_hydro18_cat"/>
</dbReference>
<dbReference type="EC" id="3.2.1.14" evidence="2"/>
<evidence type="ECO:0000256" key="5">
    <source>
        <dbReference type="ARBA" id="ARBA00023024"/>
    </source>
</evidence>
<reference evidence="13 14" key="1">
    <citation type="journal article" date="2020" name="Appl. Microbiol. Biotechnol.">
        <title>Targeted gene deletion in Brettanomyces bruxellensis with an expression-free CRISPR-Cas9 system.</title>
        <authorList>
            <person name="Varela C."/>
            <person name="Bartel C."/>
            <person name="Onetto C."/>
            <person name="Borneman A."/>
        </authorList>
    </citation>
    <scope>NUCLEOTIDE SEQUENCE [LARGE SCALE GENOMIC DNA]</scope>
    <source>
        <strain evidence="13 14">AWRI1613</strain>
    </source>
</reference>
<keyword evidence="6" id="KW-0119">Carbohydrate metabolism</keyword>
<evidence type="ECO:0000256" key="2">
    <source>
        <dbReference type="ARBA" id="ARBA00012729"/>
    </source>
</evidence>
<evidence type="ECO:0000256" key="8">
    <source>
        <dbReference type="ARBA" id="ARBA00023326"/>
    </source>
</evidence>
<dbReference type="GO" id="GO:0000272">
    <property type="term" value="P:polysaccharide catabolic process"/>
    <property type="evidence" value="ECO:0007669"/>
    <property type="project" value="UniProtKB-KW"/>
</dbReference>
<evidence type="ECO:0000256" key="4">
    <source>
        <dbReference type="ARBA" id="ARBA00022801"/>
    </source>
</evidence>
<proteinExistence type="predicted"/>
<dbReference type="AlphaFoldDB" id="A0A8H6BEB1"/>
<dbReference type="GO" id="GO:0008843">
    <property type="term" value="F:endochitinase activity"/>
    <property type="evidence" value="ECO:0007669"/>
    <property type="project" value="UniProtKB-EC"/>
</dbReference>
<dbReference type="Gene3D" id="3.20.20.80">
    <property type="entry name" value="Glycosidases"/>
    <property type="match status" value="1"/>
</dbReference>
<dbReference type="InterPro" id="IPR045321">
    <property type="entry name" value="Cts1-like"/>
</dbReference>
<dbReference type="Proteomes" id="UP000568158">
    <property type="component" value="Unassembled WGS sequence"/>
</dbReference>
<keyword evidence="8" id="KW-0624">Polysaccharide degradation</keyword>
<dbReference type="InterPro" id="IPR017853">
    <property type="entry name" value="GH"/>
</dbReference>
<evidence type="ECO:0000256" key="3">
    <source>
        <dbReference type="ARBA" id="ARBA00022669"/>
    </source>
</evidence>
<sequence>MQFLIILTFINFCFVLATAKLSPVLPGQIALYWGQATDTPTLEETCADDGVDIVILSFLNVYPDPMEINLWPAECYPETSDGSWTYTCDGTDGTTDIVSGIKYCQNLGKKVMLSIGGSTGSSELTSDAEGVTFADDLWKYFGPDNNSSITRPFGDAVIDGFDFDIEGGSSTGLVATANELRSKFSEDSSKTYYLSAAPQCPENDAYVGPLLNGADIDFAFIQFYNNYCSLSGSSFNWEWWADWANTTSKNKDIKLFLGLPGSSAAAPSGGYVEPSVVSTALTDDILPESSNFGGIMLWNAYYATNNVVDDETYLDAMADLLNTTSAVSSTATSSSSSSSSSSSASSSSASSSSTLSLSSTTSSTPLSSVSSSSPLSLSSSSFSPLSSSSSSLSLSSSFSSILTTTGTNSISDSTSSSSLQSITSTVTTSTSIQSSSGLSLSLAASFTLSNTTRSLNPTSTSMDYPASSSLSSTTTTQNLQISSSTSLNAATFGNISESGTSIDYWRTVTISSNTKSQSSTISKDWSGSLPTISSISNNSSTEVLAAPGTTTVKVSTYIFPTFVPQNSSSEIPSSIKDETKTTETEIHSLRTSSSDKISVPTSAILSFTTRSVGAPNQYFENYNLSSSISAQNITTSTITSIPCSTESSSTIINMQSEYSIPTTQAAPESSSQLLSSNVHPTLSLSTLLYSSVSSQNFTTPSVYNYEGMAPMIQTTSLPLLLVALVGVAIITL</sequence>
<dbReference type="GO" id="GO:0006032">
    <property type="term" value="P:chitin catabolic process"/>
    <property type="evidence" value="ECO:0007669"/>
    <property type="project" value="UniProtKB-KW"/>
</dbReference>
<evidence type="ECO:0000256" key="7">
    <source>
        <dbReference type="ARBA" id="ARBA00023295"/>
    </source>
</evidence>
<evidence type="ECO:0000313" key="14">
    <source>
        <dbReference type="Proteomes" id="UP000568158"/>
    </source>
</evidence>
<dbReference type="PANTHER" id="PTHR45708:SF49">
    <property type="entry name" value="ENDOCHITINASE"/>
    <property type="match status" value="1"/>
</dbReference>
<evidence type="ECO:0000256" key="10">
    <source>
        <dbReference type="SAM" id="MobiDB-lite"/>
    </source>
</evidence>
<feature type="compositionally biased region" description="Basic and acidic residues" evidence="10">
    <location>
        <begin position="575"/>
        <end position="588"/>
    </location>
</feature>
<dbReference type="InterPro" id="IPR001579">
    <property type="entry name" value="Glyco_hydro_18_chit_AS"/>
</dbReference>
<dbReference type="PROSITE" id="PS51910">
    <property type="entry name" value="GH18_2"/>
    <property type="match status" value="1"/>
</dbReference>
<dbReference type="PANTHER" id="PTHR45708">
    <property type="entry name" value="ENDOCHITINASE"/>
    <property type="match status" value="1"/>
</dbReference>
<evidence type="ECO:0000259" key="12">
    <source>
        <dbReference type="PROSITE" id="PS51910"/>
    </source>
</evidence>
<dbReference type="CDD" id="cd02877">
    <property type="entry name" value="GH18_hevamine_XipI_class_III"/>
    <property type="match status" value="1"/>
</dbReference>
<evidence type="ECO:0000256" key="6">
    <source>
        <dbReference type="ARBA" id="ARBA00023277"/>
    </source>
</evidence>
<keyword evidence="5" id="KW-0146">Chitin degradation</keyword>
<dbReference type="GO" id="GO:0008061">
    <property type="term" value="F:chitin binding"/>
    <property type="evidence" value="ECO:0007669"/>
    <property type="project" value="UniProtKB-KW"/>
</dbReference>
<comment type="caution">
    <text evidence="13">The sequence shown here is derived from an EMBL/GenBank/DDBJ whole genome shotgun (WGS) entry which is preliminary data.</text>
</comment>
<keyword evidence="7 9" id="KW-0326">Glycosidase</keyword>
<keyword evidence="4 9" id="KW-0378">Hydrolase</keyword>
<name>A0A8H6BEB1_DEKBR</name>
<dbReference type="InterPro" id="IPR050542">
    <property type="entry name" value="Glycosyl_Hydrlase18_Chitinase"/>
</dbReference>
<protein>
    <recommendedName>
        <fullName evidence="2">chitinase</fullName>
        <ecNumber evidence="2">3.2.1.14</ecNumber>
    </recommendedName>
</protein>
<feature type="region of interest" description="Disordered" evidence="10">
    <location>
        <begin position="569"/>
        <end position="592"/>
    </location>
</feature>
<feature type="region of interest" description="Disordered" evidence="10">
    <location>
        <begin position="329"/>
        <end position="353"/>
    </location>
</feature>
<evidence type="ECO:0000256" key="11">
    <source>
        <dbReference type="SAM" id="SignalP"/>
    </source>
</evidence>
<comment type="catalytic activity">
    <reaction evidence="1">
        <text>Random endo-hydrolysis of N-acetyl-beta-D-glucosaminide (1-&gt;4)-beta-linkages in chitin and chitodextrins.</text>
        <dbReference type="EC" id="3.2.1.14"/>
    </reaction>
</comment>
<feature type="signal peptide" evidence="11">
    <location>
        <begin position="1"/>
        <end position="19"/>
    </location>
</feature>
<keyword evidence="3" id="KW-0147">Chitin-binding</keyword>
<dbReference type="SUPFAM" id="SSF51445">
    <property type="entry name" value="(Trans)glycosidases"/>
    <property type="match status" value="1"/>
</dbReference>
<accession>A0A8H6BEB1</accession>
<keyword evidence="11" id="KW-0732">Signal</keyword>
<feature type="domain" description="GH18" evidence="12">
    <location>
        <begin position="27"/>
        <end position="324"/>
    </location>
</feature>